<evidence type="ECO:0000256" key="2">
    <source>
        <dbReference type="ARBA" id="ARBA00022857"/>
    </source>
</evidence>
<dbReference type="AlphaFoldDB" id="A0A9X3BEW6"/>
<name>A0A9X3BEW6_9MYCO</name>
<feature type="non-terminal residue" evidence="4">
    <location>
        <position position="1"/>
    </location>
</feature>
<dbReference type="PANTHER" id="PTHR43391:SF14">
    <property type="entry name" value="DEHYDROGENASE_REDUCTASE SDR FAMILY PROTEIN 7-LIKE"/>
    <property type="match status" value="1"/>
</dbReference>
<evidence type="ECO:0000256" key="3">
    <source>
        <dbReference type="ARBA" id="ARBA00023002"/>
    </source>
</evidence>
<evidence type="ECO:0000313" key="4">
    <source>
        <dbReference type="EMBL" id="MCV7069789.1"/>
    </source>
</evidence>
<dbReference type="Gene3D" id="3.40.50.720">
    <property type="entry name" value="NAD(P)-binding Rossmann-like Domain"/>
    <property type="match status" value="1"/>
</dbReference>
<sequence length="71" mass="7603">GERHARLVLAARSDGALREVAEECRRAGASDVIVAPTDISDADQVEEMFDLAVQRFGRIDVAAQCAAITAF</sequence>
<reference evidence="4" key="2">
    <citation type="journal article" date="2022" name="BMC Genomics">
        <title>Comparative genome analysis of mycobacteria focusing on tRNA and non-coding RNA.</title>
        <authorList>
            <person name="Behra P.R.K."/>
            <person name="Pettersson B.M.F."/>
            <person name="Ramesh M."/>
            <person name="Das S."/>
            <person name="Dasgupta S."/>
            <person name="Kirsebom L.A."/>
        </authorList>
    </citation>
    <scope>NUCLEOTIDE SEQUENCE</scope>
    <source>
        <strain evidence="4">DSM 45406</strain>
    </source>
</reference>
<protein>
    <submittedName>
        <fullName evidence="4">SDR family oxidoreductase</fullName>
    </submittedName>
</protein>
<evidence type="ECO:0000256" key="1">
    <source>
        <dbReference type="ARBA" id="ARBA00006484"/>
    </source>
</evidence>
<accession>A0A9X3BEW6</accession>
<comment type="similarity">
    <text evidence="1">Belongs to the short-chain dehydrogenases/reductases (SDR) family.</text>
</comment>
<dbReference type="Proteomes" id="UP001140272">
    <property type="component" value="Unassembled WGS sequence"/>
</dbReference>
<evidence type="ECO:0000313" key="5">
    <source>
        <dbReference type="Proteomes" id="UP001140272"/>
    </source>
</evidence>
<keyword evidence="3" id="KW-0560">Oxidoreductase</keyword>
<reference evidence="4" key="1">
    <citation type="submission" date="2020-07" db="EMBL/GenBank/DDBJ databases">
        <authorList>
            <person name="Pettersson B.M.F."/>
            <person name="Behra P.R.K."/>
            <person name="Ramesh M."/>
            <person name="Das S."/>
            <person name="Dasgupta S."/>
            <person name="Kirsebom L.A."/>
        </authorList>
    </citation>
    <scope>NUCLEOTIDE SEQUENCE</scope>
    <source>
        <strain evidence="4">DSM 45406</strain>
    </source>
</reference>
<keyword evidence="2" id="KW-0521">NADP</keyword>
<feature type="non-terminal residue" evidence="4">
    <location>
        <position position="71"/>
    </location>
</feature>
<dbReference type="EMBL" id="JACKRN010000153">
    <property type="protein sequence ID" value="MCV7069789.1"/>
    <property type="molecule type" value="Genomic_DNA"/>
</dbReference>
<dbReference type="InterPro" id="IPR036291">
    <property type="entry name" value="NAD(P)-bd_dom_sf"/>
</dbReference>
<organism evidence="4 5">
    <name type="scientific">Mycolicibacterium rufum</name>
    <dbReference type="NCBI Taxonomy" id="318424"/>
    <lineage>
        <taxon>Bacteria</taxon>
        <taxon>Bacillati</taxon>
        <taxon>Actinomycetota</taxon>
        <taxon>Actinomycetes</taxon>
        <taxon>Mycobacteriales</taxon>
        <taxon>Mycobacteriaceae</taxon>
        <taxon>Mycolicibacterium</taxon>
    </lineage>
</organism>
<dbReference type="InterPro" id="IPR002347">
    <property type="entry name" value="SDR_fam"/>
</dbReference>
<dbReference type="GO" id="GO:0016491">
    <property type="term" value="F:oxidoreductase activity"/>
    <property type="evidence" value="ECO:0007669"/>
    <property type="project" value="UniProtKB-KW"/>
</dbReference>
<dbReference type="PANTHER" id="PTHR43391">
    <property type="entry name" value="RETINOL DEHYDROGENASE-RELATED"/>
    <property type="match status" value="1"/>
</dbReference>
<dbReference type="SUPFAM" id="SSF51735">
    <property type="entry name" value="NAD(P)-binding Rossmann-fold domains"/>
    <property type="match status" value="1"/>
</dbReference>
<gene>
    <name evidence="4" type="ORF">H7H73_04045</name>
</gene>
<dbReference type="Pfam" id="PF00106">
    <property type="entry name" value="adh_short"/>
    <property type="match status" value="1"/>
</dbReference>
<comment type="caution">
    <text evidence="4">The sequence shown here is derived from an EMBL/GenBank/DDBJ whole genome shotgun (WGS) entry which is preliminary data.</text>
</comment>
<proteinExistence type="inferred from homology"/>